<feature type="transmembrane region" description="Helical" evidence="1">
    <location>
        <begin position="125"/>
        <end position="144"/>
    </location>
</feature>
<dbReference type="InterPro" id="IPR036259">
    <property type="entry name" value="MFS_trans_sf"/>
</dbReference>
<gene>
    <name evidence="2" type="ORF">CCR87_08825</name>
</gene>
<feature type="transmembrane region" description="Helical" evidence="1">
    <location>
        <begin position="17"/>
        <end position="35"/>
    </location>
</feature>
<feature type="transmembrane region" description="Helical" evidence="1">
    <location>
        <begin position="197"/>
        <end position="218"/>
    </location>
</feature>
<feature type="transmembrane region" description="Helical" evidence="1">
    <location>
        <begin position="366"/>
        <end position="386"/>
    </location>
</feature>
<feature type="transmembrane region" description="Helical" evidence="1">
    <location>
        <begin position="230"/>
        <end position="247"/>
    </location>
</feature>
<keyword evidence="3" id="KW-1185">Reference proteome</keyword>
<accession>A0A934TKS2</accession>
<organism evidence="2 3">
    <name type="scientific">Rhodobaculum claviforme</name>
    <dbReference type="NCBI Taxonomy" id="1549854"/>
    <lineage>
        <taxon>Bacteria</taxon>
        <taxon>Pseudomonadati</taxon>
        <taxon>Pseudomonadota</taxon>
        <taxon>Alphaproteobacteria</taxon>
        <taxon>Rhodobacterales</taxon>
        <taxon>Paracoccaceae</taxon>
        <taxon>Rhodobaculum</taxon>
    </lineage>
</organism>
<dbReference type="Proteomes" id="UP000706333">
    <property type="component" value="Unassembled WGS sequence"/>
</dbReference>
<name>A0A934TKS2_9RHOB</name>
<feature type="transmembrane region" description="Helical" evidence="1">
    <location>
        <begin position="282"/>
        <end position="303"/>
    </location>
</feature>
<feature type="transmembrane region" description="Helical" evidence="1">
    <location>
        <begin position="150"/>
        <end position="168"/>
    </location>
</feature>
<sequence length="392" mass="40563">MAGLPIYIHAPKFYVDGYGVSLAALGVVLGGLRLLDFVQDPALGWLAERTRHARGLAVAVAGAVMALAMLGLFAVAPPVAPLVWFALTLTALFSAFSFLTIAFYSQGVVKAGSLGARGHVRLATWRETGALLGVCLAAVAPTALAMGSDAPFALFAWGFAVLAVLAVLGMRGEWRAAPVAQPGGFGDILRDATARRLLVIAFLNAAPVAVTSSLFLFFVESRLQAPGWEGPLLLLFFLAAAGAAPLWGRAAQTYGPKRVLMLGMTLAIVSFVFAALLGPGDIWPFALVCLASGAALGADLTLLSAIFARRMERISPDASRGFGLWAFTTKATLAVSAVIVLPLLGASGFVSGAEVANPETALATLTLLYAVLPCGLKLAALGLLAATRLEES</sequence>
<proteinExistence type="predicted"/>
<dbReference type="Gene3D" id="1.20.1250.20">
    <property type="entry name" value="MFS general substrate transporter like domains"/>
    <property type="match status" value="2"/>
</dbReference>
<evidence type="ECO:0000256" key="1">
    <source>
        <dbReference type="SAM" id="Phobius"/>
    </source>
</evidence>
<evidence type="ECO:0000313" key="3">
    <source>
        <dbReference type="Proteomes" id="UP000706333"/>
    </source>
</evidence>
<dbReference type="AlphaFoldDB" id="A0A934TKS2"/>
<feature type="transmembrane region" description="Helical" evidence="1">
    <location>
        <begin position="324"/>
        <end position="346"/>
    </location>
</feature>
<dbReference type="EMBL" id="NHSD01000246">
    <property type="protein sequence ID" value="MBK5927428.1"/>
    <property type="molecule type" value="Genomic_DNA"/>
</dbReference>
<protein>
    <submittedName>
        <fullName evidence="2">Sugar:cation symporter</fullName>
    </submittedName>
</protein>
<reference evidence="2" key="1">
    <citation type="submission" date="2017-05" db="EMBL/GenBank/DDBJ databases">
        <authorList>
            <person name="Imhoff J.F."/>
            <person name="Rahn T."/>
            <person name="Kuenzel S."/>
            <person name="Neulinger S.C."/>
        </authorList>
    </citation>
    <scope>NUCLEOTIDE SEQUENCE</scope>
    <source>
        <strain evidence="2">LMG 28126</strain>
    </source>
</reference>
<evidence type="ECO:0000313" key="2">
    <source>
        <dbReference type="EMBL" id="MBK5927428.1"/>
    </source>
</evidence>
<dbReference type="Pfam" id="PF13347">
    <property type="entry name" value="MFS_2"/>
    <property type="match status" value="1"/>
</dbReference>
<dbReference type="SUPFAM" id="SSF103473">
    <property type="entry name" value="MFS general substrate transporter"/>
    <property type="match status" value="1"/>
</dbReference>
<keyword evidence="1" id="KW-1133">Transmembrane helix</keyword>
<feature type="transmembrane region" description="Helical" evidence="1">
    <location>
        <begin position="56"/>
        <end position="76"/>
    </location>
</feature>
<feature type="transmembrane region" description="Helical" evidence="1">
    <location>
        <begin position="259"/>
        <end position="276"/>
    </location>
</feature>
<feature type="transmembrane region" description="Helical" evidence="1">
    <location>
        <begin position="82"/>
        <end position="104"/>
    </location>
</feature>
<keyword evidence="1" id="KW-0812">Transmembrane</keyword>
<comment type="caution">
    <text evidence="2">The sequence shown here is derived from an EMBL/GenBank/DDBJ whole genome shotgun (WGS) entry which is preliminary data.</text>
</comment>
<keyword evidence="1" id="KW-0472">Membrane</keyword>
<reference evidence="2" key="2">
    <citation type="journal article" date="2020" name="Microorganisms">
        <title>Osmotic Adaptation and Compatible Solute Biosynthesis of Phototrophic Bacteria as Revealed from Genome Analyses.</title>
        <authorList>
            <person name="Imhoff J.F."/>
            <person name="Rahn T."/>
            <person name="Kunzel S."/>
            <person name="Keller A."/>
            <person name="Neulinger S.C."/>
        </authorList>
    </citation>
    <scope>NUCLEOTIDE SEQUENCE</scope>
    <source>
        <strain evidence="2">LMG 28126</strain>
    </source>
</reference>